<evidence type="ECO:0008006" key="4">
    <source>
        <dbReference type="Google" id="ProtNLM"/>
    </source>
</evidence>
<evidence type="ECO:0000313" key="2">
    <source>
        <dbReference type="EMBL" id="ADB34577.1"/>
    </source>
</evidence>
<keyword evidence="1" id="KW-0472">Membrane</keyword>
<feature type="transmembrane region" description="Helical" evidence="1">
    <location>
        <begin position="12"/>
        <end position="34"/>
    </location>
</feature>
<feature type="transmembrane region" description="Helical" evidence="1">
    <location>
        <begin position="130"/>
        <end position="150"/>
    </location>
</feature>
<dbReference type="HOGENOM" id="CLU_070515_0_0_11"/>
<evidence type="ECO:0000313" key="3">
    <source>
        <dbReference type="Proteomes" id="UP000007967"/>
    </source>
</evidence>
<reference evidence="3" key="1">
    <citation type="submission" date="2009-09" db="EMBL/GenBank/DDBJ databases">
        <title>The complete genome of Kribbella flavida DSM 17836.</title>
        <authorList>
            <consortium name="US DOE Joint Genome Institute (JGI-PGF)"/>
            <person name="Lucas S."/>
            <person name="Copeland A."/>
            <person name="Lapidus A."/>
            <person name="Glavina del Rio T."/>
            <person name="Dalin E."/>
            <person name="Tice H."/>
            <person name="Bruce D."/>
            <person name="Goodwin L."/>
            <person name="Pitluck S."/>
            <person name="Kyrpides N."/>
            <person name="Mavromatis K."/>
            <person name="Ivanova N."/>
            <person name="Saunders E."/>
            <person name="Brettin T."/>
            <person name="Detter J.C."/>
            <person name="Han C."/>
            <person name="Larimer F."/>
            <person name="Land M."/>
            <person name="Hauser L."/>
            <person name="Markowitz V."/>
            <person name="Cheng J.-F."/>
            <person name="Hugenholtz P."/>
            <person name="Woyke T."/>
            <person name="Wu D."/>
            <person name="Pukall R."/>
            <person name="Klenk H.-P."/>
            <person name="Eisen J.A."/>
        </authorList>
    </citation>
    <scope>NUCLEOTIDE SEQUENCE [LARGE SCALE GENOMIC DNA]</scope>
    <source>
        <strain evidence="3">DSM 17836 / JCM 10339 / NBRC 14399</strain>
    </source>
</reference>
<gene>
    <name evidence="2" type="ordered locus">Kfla_5571</name>
</gene>
<dbReference type="KEGG" id="kfl:Kfla_5571"/>
<name>D2PN93_KRIFD</name>
<dbReference type="EMBL" id="CP001736">
    <property type="protein sequence ID" value="ADB34577.1"/>
    <property type="molecule type" value="Genomic_DNA"/>
</dbReference>
<dbReference type="AlphaFoldDB" id="D2PN93"/>
<dbReference type="Pfam" id="PF05675">
    <property type="entry name" value="DUF817"/>
    <property type="match status" value="1"/>
</dbReference>
<sequence>MSACSQLLRFGWLQVVSCLFPFALFVGLAVAQYADLPIPRYDALLVYCLALTALFRVVGLETWREVAVIFGFHLVGLALELFKVQVGSWQYPGDAVTKIAGVPLFAGFMYAAVGSYLCQAWRRFDLRVSGYRPVATTLLAVAVYANFFTHHWIVDLRVPIAIALLLTLRRTWVFYSVGRRRYRMPLAVSFVLIGFFLWLAENAGTFLDAWNYPDQVDVWQLVHPAKFGAWALLVSMSFVLVASVKSLEGKLYHRGAVATVSTPQATRPTAADAAQLADAKATEISLQHGKVNRGRDPGVS</sequence>
<dbReference type="InterPro" id="IPR008535">
    <property type="entry name" value="DUF817"/>
</dbReference>
<protein>
    <recommendedName>
        <fullName evidence="4">Integral membrane protein</fullName>
    </recommendedName>
</protein>
<feature type="transmembrane region" description="Helical" evidence="1">
    <location>
        <begin position="187"/>
        <end position="207"/>
    </location>
</feature>
<dbReference type="Proteomes" id="UP000007967">
    <property type="component" value="Chromosome"/>
</dbReference>
<accession>D2PN93</accession>
<feature type="transmembrane region" description="Helical" evidence="1">
    <location>
        <begin position="227"/>
        <end position="244"/>
    </location>
</feature>
<organism evidence="2 3">
    <name type="scientific">Kribbella flavida (strain DSM 17836 / JCM 10339 / NBRC 14399)</name>
    <dbReference type="NCBI Taxonomy" id="479435"/>
    <lineage>
        <taxon>Bacteria</taxon>
        <taxon>Bacillati</taxon>
        <taxon>Actinomycetota</taxon>
        <taxon>Actinomycetes</taxon>
        <taxon>Propionibacteriales</taxon>
        <taxon>Kribbellaceae</taxon>
        <taxon>Kribbella</taxon>
    </lineage>
</organism>
<feature type="transmembrane region" description="Helical" evidence="1">
    <location>
        <begin position="156"/>
        <end position="175"/>
    </location>
</feature>
<reference evidence="2 3" key="2">
    <citation type="journal article" date="2010" name="Stand. Genomic Sci.">
        <title>Complete genome sequence of Kribbella flavida type strain (IFO 14399).</title>
        <authorList>
            <person name="Pukall R."/>
            <person name="Lapidus A."/>
            <person name="Glavina Del Rio T."/>
            <person name="Copeland A."/>
            <person name="Tice H."/>
            <person name="Cheng J.-F."/>
            <person name="Lucas S."/>
            <person name="Chen F."/>
            <person name="Nolan M."/>
            <person name="LaButti K."/>
            <person name="Pati A."/>
            <person name="Ivanova N."/>
            <person name="Mavrommatis K."/>
            <person name="Mikhailova N."/>
            <person name="Pitluck S."/>
            <person name="Bruce D."/>
            <person name="Goodwin L."/>
            <person name="Land M."/>
            <person name="Hauser L."/>
            <person name="Chang Y.-J."/>
            <person name="Jeffries C.D."/>
            <person name="Chen A."/>
            <person name="Palaniappan K."/>
            <person name="Chain P."/>
            <person name="Rohde M."/>
            <person name="Goeker M."/>
            <person name="Bristow J."/>
            <person name="Eisen J.A."/>
            <person name="Markowitz V."/>
            <person name="Hugenholtz P."/>
            <person name="Kyrpides N.C."/>
            <person name="Klenk H.-P."/>
            <person name="Brettin T."/>
        </authorList>
    </citation>
    <scope>NUCLEOTIDE SEQUENCE [LARGE SCALE GENOMIC DNA]</scope>
    <source>
        <strain evidence="3">DSM 17836 / JCM 10339 / NBRC 14399</strain>
    </source>
</reference>
<dbReference type="RefSeq" id="WP_012923131.1">
    <property type="nucleotide sequence ID" value="NC_013729.1"/>
</dbReference>
<keyword evidence="3" id="KW-1185">Reference proteome</keyword>
<feature type="transmembrane region" description="Helical" evidence="1">
    <location>
        <begin position="40"/>
        <end position="59"/>
    </location>
</feature>
<keyword evidence="1" id="KW-0812">Transmembrane</keyword>
<feature type="transmembrane region" description="Helical" evidence="1">
    <location>
        <begin position="99"/>
        <end position="118"/>
    </location>
</feature>
<dbReference type="STRING" id="479435.Kfla_5571"/>
<keyword evidence="1" id="KW-1133">Transmembrane helix</keyword>
<dbReference type="OrthoDB" id="1550598at2"/>
<feature type="transmembrane region" description="Helical" evidence="1">
    <location>
        <begin position="66"/>
        <end position="87"/>
    </location>
</feature>
<evidence type="ECO:0000256" key="1">
    <source>
        <dbReference type="SAM" id="Phobius"/>
    </source>
</evidence>
<dbReference type="PIRSF" id="PIRSF009141">
    <property type="entry name" value="UCP009141"/>
    <property type="match status" value="1"/>
</dbReference>
<proteinExistence type="predicted"/>
<dbReference type="eggNOG" id="COG3739">
    <property type="taxonomic scope" value="Bacteria"/>
</dbReference>